<reference evidence="9" key="1">
    <citation type="submission" date="2020-10" db="EMBL/GenBank/DDBJ databases">
        <authorList>
            <person name="Gilroy R."/>
        </authorList>
    </citation>
    <scope>NUCLEOTIDE SEQUENCE</scope>
    <source>
        <strain evidence="9">ChiHjej10B9-9673</strain>
    </source>
</reference>
<dbReference type="GO" id="GO:0004674">
    <property type="term" value="F:protein serine/threonine kinase activity"/>
    <property type="evidence" value="ECO:0007669"/>
    <property type="project" value="TreeGrafter"/>
</dbReference>
<name>A0A9D1FCM3_9FIRM</name>
<dbReference type="Gene3D" id="1.10.510.10">
    <property type="entry name" value="Transferase(Phosphotransferase) domain 1"/>
    <property type="match status" value="1"/>
</dbReference>
<evidence type="ECO:0000256" key="2">
    <source>
        <dbReference type="ARBA" id="ARBA00022741"/>
    </source>
</evidence>
<dbReference type="PROSITE" id="PS00107">
    <property type="entry name" value="PROTEIN_KINASE_ATP"/>
    <property type="match status" value="1"/>
</dbReference>
<accession>A0A9D1FCM3</accession>
<feature type="binding site" evidence="5">
    <location>
        <position position="81"/>
    </location>
    <ligand>
        <name>ATP</name>
        <dbReference type="ChEBI" id="CHEBI:30616"/>
    </ligand>
</feature>
<feature type="non-terminal residue" evidence="9">
    <location>
        <position position="516"/>
    </location>
</feature>
<feature type="region of interest" description="Disordered" evidence="6">
    <location>
        <begin position="340"/>
        <end position="364"/>
    </location>
</feature>
<organism evidence="9 10">
    <name type="scientific">Candidatus Scatomorpha merdipullorum</name>
    <dbReference type="NCBI Taxonomy" id="2840927"/>
    <lineage>
        <taxon>Bacteria</taxon>
        <taxon>Bacillati</taxon>
        <taxon>Bacillota</taxon>
        <taxon>Clostridia</taxon>
        <taxon>Eubacteriales</taxon>
        <taxon>Candidatus Scatomorpha</taxon>
    </lineage>
</organism>
<gene>
    <name evidence="9" type="ORF">IAC18_03200</name>
</gene>
<keyword evidence="3 9" id="KW-0418">Kinase</keyword>
<dbReference type="InterPro" id="IPR017441">
    <property type="entry name" value="Protein_kinase_ATP_BS"/>
</dbReference>
<dbReference type="Proteomes" id="UP000824001">
    <property type="component" value="Unassembled WGS sequence"/>
</dbReference>
<dbReference type="GO" id="GO:0005524">
    <property type="term" value="F:ATP binding"/>
    <property type="evidence" value="ECO:0007669"/>
    <property type="project" value="UniProtKB-UniRule"/>
</dbReference>
<evidence type="ECO:0000313" key="9">
    <source>
        <dbReference type="EMBL" id="HIS66552.1"/>
    </source>
</evidence>
<evidence type="ECO:0000256" key="5">
    <source>
        <dbReference type="PROSITE-ProRule" id="PRU10141"/>
    </source>
</evidence>
<proteinExistence type="predicted"/>
<keyword evidence="4 5" id="KW-0067">ATP-binding</keyword>
<feature type="compositionally biased region" description="Low complexity" evidence="6">
    <location>
        <begin position="340"/>
        <end position="350"/>
    </location>
</feature>
<comment type="caution">
    <text evidence="9">The sequence shown here is derived from an EMBL/GenBank/DDBJ whole genome shotgun (WGS) entry which is preliminary data.</text>
</comment>
<protein>
    <submittedName>
        <fullName evidence="9">Protein kinase</fullName>
    </submittedName>
</protein>
<evidence type="ECO:0000256" key="3">
    <source>
        <dbReference type="ARBA" id="ARBA00022777"/>
    </source>
</evidence>
<dbReference type="Gene3D" id="3.30.200.20">
    <property type="entry name" value="Phosphorylase Kinase, domain 1"/>
    <property type="match status" value="1"/>
</dbReference>
<dbReference type="InterPro" id="IPR000719">
    <property type="entry name" value="Prot_kinase_dom"/>
</dbReference>
<evidence type="ECO:0000256" key="1">
    <source>
        <dbReference type="ARBA" id="ARBA00022679"/>
    </source>
</evidence>
<dbReference type="SUPFAM" id="SSF56112">
    <property type="entry name" value="Protein kinase-like (PK-like)"/>
    <property type="match status" value="1"/>
</dbReference>
<keyword evidence="1" id="KW-0808">Transferase</keyword>
<dbReference type="InterPro" id="IPR008266">
    <property type="entry name" value="Tyr_kinase_AS"/>
</dbReference>
<evidence type="ECO:0000256" key="7">
    <source>
        <dbReference type="SAM" id="Phobius"/>
    </source>
</evidence>
<dbReference type="EMBL" id="DVJK01000087">
    <property type="protein sequence ID" value="HIS66552.1"/>
    <property type="molecule type" value="Genomic_DNA"/>
</dbReference>
<dbReference type="PROSITE" id="PS00109">
    <property type="entry name" value="PROTEIN_KINASE_TYR"/>
    <property type="match status" value="1"/>
</dbReference>
<evidence type="ECO:0000256" key="6">
    <source>
        <dbReference type="SAM" id="MobiDB-lite"/>
    </source>
</evidence>
<keyword evidence="7" id="KW-0812">Transmembrane</keyword>
<sequence length="516" mass="54362">MVYCPHCMHPSEGSFCPQCGGPLEWKPAPGQLSAGAMLNGGGLHRYVTGKALGQGGFGITYIAVDPDTRQRVAVKECFPAKCVRRAPDGVTVEAMPGMESIFGRVLESFLAEGRTLVRQTGLSSIVKVLDFFRANGTAYLVMEYLDGVPMHRRISQSGRIPAAAALAMFRPLIRDLARLHASGIIHRDISPDNIMLMPDRTLRLIDFGSARDSAQAGGLSVVFKSGFAPVEQYRAEGQGAWTDIYSLCASIYYCITGSVPPSSVERLESDTLLPPSRLGVNIAPAQEQALMWGLAVQPKDRPRSVSLLASALYPAAQGGAQRQTYEPNTYQQQTYEQRQTYTQQPGGEAPGPREGEVGTPARPGKGKKRGLIFGLAGGAAVLVAAAALLLTGVLGGRRGATPDGFNYVIRGGEATLTGAELLSGDVILPSEIDGSPVTAVAADAFAGQDGVTSITVPVRMEVEDGAFECDSLRALALHSGMSSERGWGFPSDTAVYSLGEETGAGALEGVEVAGGV</sequence>
<evidence type="ECO:0000256" key="4">
    <source>
        <dbReference type="ARBA" id="ARBA00022840"/>
    </source>
</evidence>
<keyword evidence="7" id="KW-0472">Membrane</keyword>
<dbReference type="AlphaFoldDB" id="A0A9D1FCM3"/>
<dbReference type="PANTHER" id="PTHR43289:SF34">
    <property type="entry name" value="SERINE_THREONINE-PROTEIN KINASE YBDM-RELATED"/>
    <property type="match status" value="1"/>
</dbReference>
<dbReference type="CDD" id="cd14014">
    <property type="entry name" value="STKc_PknB_like"/>
    <property type="match status" value="1"/>
</dbReference>
<dbReference type="Pfam" id="PF00069">
    <property type="entry name" value="Pkinase"/>
    <property type="match status" value="1"/>
</dbReference>
<feature type="transmembrane region" description="Helical" evidence="7">
    <location>
        <begin position="371"/>
        <end position="394"/>
    </location>
</feature>
<feature type="domain" description="Protein kinase" evidence="8">
    <location>
        <begin position="46"/>
        <end position="313"/>
    </location>
</feature>
<dbReference type="PROSITE" id="PS50011">
    <property type="entry name" value="PROTEIN_KINASE_DOM"/>
    <property type="match status" value="1"/>
</dbReference>
<evidence type="ECO:0000313" key="10">
    <source>
        <dbReference type="Proteomes" id="UP000824001"/>
    </source>
</evidence>
<evidence type="ECO:0000259" key="8">
    <source>
        <dbReference type="PROSITE" id="PS50011"/>
    </source>
</evidence>
<reference evidence="9" key="2">
    <citation type="journal article" date="2021" name="PeerJ">
        <title>Extensive microbial diversity within the chicken gut microbiome revealed by metagenomics and culture.</title>
        <authorList>
            <person name="Gilroy R."/>
            <person name="Ravi A."/>
            <person name="Getino M."/>
            <person name="Pursley I."/>
            <person name="Horton D.L."/>
            <person name="Alikhan N.F."/>
            <person name="Baker D."/>
            <person name="Gharbi K."/>
            <person name="Hall N."/>
            <person name="Watson M."/>
            <person name="Adriaenssens E.M."/>
            <person name="Foster-Nyarko E."/>
            <person name="Jarju S."/>
            <person name="Secka A."/>
            <person name="Antonio M."/>
            <person name="Oren A."/>
            <person name="Chaudhuri R.R."/>
            <person name="La Ragione R."/>
            <person name="Hildebrand F."/>
            <person name="Pallen M.J."/>
        </authorList>
    </citation>
    <scope>NUCLEOTIDE SEQUENCE</scope>
    <source>
        <strain evidence="9">ChiHjej10B9-9673</strain>
    </source>
</reference>
<dbReference type="PANTHER" id="PTHR43289">
    <property type="entry name" value="MITOGEN-ACTIVATED PROTEIN KINASE KINASE KINASE 20-RELATED"/>
    <property type="match status" value="1"/>
</dbReference>
<keyword evidence="7" id="KW-1133">Transmembrane helix</keyword>
<keyword evidence="2 5" id="KW-0547">Nucleotide-binding</keyword>
<dbReference type="InterPro" id="IPR011009">
    <property type="entry name" value="Kinase-like_dom_sf"/>
</dbReference>